<dbReference type="InterPro" id="IPR050889">
    <property type="entry name" value="Dendritic_Spine_Reg/Scaffold"/>
</dbReference>
<feature type="repeat" description="ANK" evidence="12">
    <location>
        <begin position="346"/>
        <end position="378"/>
    </location>
</feature>
<evidence type="ECO:0000256" key="8">
    <source>
        <dbReference type="ARBA" id="ARBA00022737"/>
    </source>
</evidence>
<dbReference type="SUPFAM" id="SSF48403">
    <property type="entry name" value="Ankyrin repeat"/>
    <property type="match status" value="3"/>
</dbReference>
<keyword evidence="11" id="KW-1053">Target membrane</keyword>
<dbReference type="GO" id="GO:0044231">
    <property type="term" value="C:host cell presynaptic membrane"/>
    <property type="evidence" value="ECO:0007669"/>
    <property type="project" value="UniProtKB-KW"/>
</dbReference>
<feature type="compositionally biased region" description="Polar residues" evidence="13">
    <location>
        <begin position="574"/>
        <end position="618"/>
    </location>
</feature>
<evidence type="ECO:0000256" key="9">
    <source>
        <dbReference type="ARBA" id="ARBA00023028"/>
    </source>
</evidence>
<keyword evidence="11" id="KW-0472">Membrane</keyword>
<keyword evidence="3" id="KW-0268">Exocytosis</keyword>
<feature type="repeat" description="ANK" evidence="12">
    <location>
        <begin position="248"/>
        <end position="280"/>
    </location>
</feature>
<dbReference type="OrthoDB" id="6414231at2759"/>
<feature type="repeat" description="ANK" evidence="12">
    <location>
        <begin position="115"/>
        <end position="142"/>
    </location>
</feature>
<dbReference type="PROSITE" id="PS50088">
    <property type="entry name" value="ANK_REPEAT"/>
    <property type="match status" value="13"/>
</dbReference>
<feature type="repeat" description="ANK" evidence="12">
    <location>
        <begin position="182"/>
        <end position="214"/>
    </location>
</feature>
<dbReference type="Pfam" id="PF12796">
    <property type="entry name" value="Ank_2"/>
    <property type="match status" value="4"/>
</dbReference>
<evidence type="ECO:0000256" key="2">
    <source>
        <dbReference type="ARBA" id="ARBA00004613"/>
    </source>
</evidence>
<dbReference type="PANTHER" id="PTHR24166">
    <property type="entry name" value="ROLLING PEBBLES, ISOFORM B"/>
    <property type="match status" value="1"/>
</dbReference>
<keyword evidence="9" id="KW-0638">Presynaptic neurotoxin</keyword>
<keyword evidence="8" id="KW-0677">Repeat</keyword>
<feature type="repeat" description="ANK" evidence="12">
    <location>
        <begin position="379"/>
        <end position="411"/>
    </location>
</feature>
<dbReference type="GO" id="GO:0044218">
    <property type="term" value="C:other organism cell membrane"/>
    <property type="evidence" value="ECO:0007669"/>
    <property type="project" value="UniProtKB-KW"/>
</dbReference>
<feature type="repeat" description="ANK" evidence="12">
    <location>
        <begin position="215"/>
        <end position="247"/>
    </location>
</feature>
<feature type="compositionally biased region" description="Low complexity" evidence="13">
    <location>
        <begin position="468"/>
        <end position="503"/>
    </location>
</feature>
<dbReference type="AlphaFoldDB" id="A0A4Y2JXR1"/>
<evidence type="ECO:0000313" key="14">
    <source>
        <dbReference type="EMBL" id="GBM94046.1"/>
    </source>
</evidence>
<keyword evidence="15" id="KW-1185">Reference proteome</keyword>
<dbReference type="Proteomes" id="UP000499080">
    <property type="component" value="Unassembled WGS sequence"/>
</dbReference>
<dbReference type="Gene3D" id="1.25.40.20">
    <property type="entry name" value="Ankyrin repeat-containing domain"/>
    <property type="match status" value="6"/>
</dbReference>
<feature type="repeat" description="ANK" evidence="12">
    <location>
        <begin position="814"/>
        <end position="846"/>
    </location>
</feature>
<feature type="repeat" description="ANK" evidence="12">
    <location>
        <begin position="847"/>
        <end position="879"/>
    </location>
</feature>
<sequence>MALDFRNSCLKNFNELLIYNLRQRNCNINMVKKLLAHKVDVNYKDCFLNTSLHYVVQNCSDKLDLIREILNMEGNPNVVNAEGNSPLHLAVLKSNVHVILELIKFGGDVRLTNKRGNTPLHVAAMRGKSCIIETLLKSDTSLINCGNIRGNTPLHIAVIHGKPYAAEMLIRHEADINCSNIEGHTPLHMAIIHDKEDMVQILIKSRADLNCVNKEGNTPLHLGVAHGKLNIIQNLLNCGANVGCVNAEGNTPLHLAATHSKFDIIEVLVKFKAEVSCHNNDFITPMHIAAINGNCKLIRKLNDSGARVDCIDAEGNTPLHLSVIHDQPDVIESLIVNGAEHICNKNGYTPLHVAVIDDKFDMIKTLLSYGADIDCRDAELNTPLHLAAIHDKPGTVVKLIECGAKTDLVNQDSHTPVQVAALHGNVNIINVLFQNGVRVKLRNQGRRYISSFAQSLIQHSNAAAQAATGGNSQPGTGSGTTGASQSAAQNNSAAHSSSPPVTSPSFTQFLSVSNAVHSVAPAGHPVTTFSISATAEPSTGSPQSAPEASSLIQEMQQLFSSSPGLPQSQQPVSTTGASSQSVNVASTSHAGNTSSVSSQTVESLVPTTQGSSQSSNQVESIVISPGQDSIFPVVAQTISELANSMSSLGGLLPSPTQQAFGSTGISPANSFADLFFETEQAYVLGPLNIAQPPSLAAVHAWTLANSTEEGHASGGSSQSGAGNVPQHAQNTYVAFLDELDTEGDPMSWSWSPFLRNSRVEETAVIDNLVKFYGINGRNRSGNEYLQRALISDNPSEIASLLRSGTGNVGKPNRRENSFLHLAAVYGKPKLVKALIQSGAIIDSKNNELNTPLHFAAFCGEAKVIDILCQSGANMDLMNRRGATALKYAFGYCRESVLKSLGRFGASRFLSATKTLVKYDVLRKGLYLTRHKVLKANCVFELLSFVEECCSEVLRMKQKQLDKNFSFYQFVNQALSNSKPLCQSPHVEAAVGYLIEISVNAEYAIYYDILVFLIATKLEKSFWQKKLLDLVDSAVEEGKICLNRRLFSSICNYISNVDIFNLLLAFTDAKFEK</sequence>
<evidence type="ECO:0000256" key="6">
    <source>
        <dbReference type="ARBA" id="ARBA00022656"/>
    </source>
</evidence>
<evidence type="ECO:0000256" key="1">
    <source>
        <dbReference type="ARBA" id="ARBA00004175"/>
    </source>
</evidence>
<keyword evidence="4" id="KW-0964">Secreted</keyword>
<feature type="region of interest" description="Disordered" evidence="13">
    <location>
        <begin position="559"/>
        <end position="618"/>
    </location>
</feature>
<dbReference type="Pfam" id="PF00023">
    <property type="entry name" value="Ank"/>
    <property type="match status" value="3"/>
</dbReference>
<evidence type="ECO:0000313" key="15">
    <source>
        <dbReference type="Proteomes" id="UP000499080"/>
    </source>
</evidence>
<feature type="repeat" description="ANK" evidence="12">
    <location>
        <begin position="281"/>
        <end position="313"/>
    </location>
</feature>
<dbReference type="PRINTS" id="PR01415">
    <property type="entry name" value="ANKYRIN"/>
</dbReference>
<comment type="caution">
    <text evidence="14">The sequence shown here is derived from an EMBL/GenBank/DDBJ whole genome shotgun (WGS) entry which is preliminary data.</text>
</comment>
<evidence type="ECO:0000256" key="3">
    <source>
        <dbReference type="ARBA" id="ARBA00022483"/>
    </source>
</evidence>
<keyword evidence="6" id="KW-0800">Toxin</keyword>
<dbReference type="PROSITE" id="PS50297">
    <property type="entry name" value="ANK_REP_REGION"/>
    <property type="match status" value="12"/>
</dbReference>
<evidence type="ECO:0000256" key="10">
    <source>
        <dbReference type="ARBA" id="ARBA00023043"/>
    </source>
</evidence>
<evidence type="ECO:0000256" key="12">
    <source>
        <dbReference type="PROSITE-ProRule" id="PRU00023"/>
    </source>
</evidence>
<dbReference type="GO" id="GO:0090729">
    <property type="term" value="F:toxin activity"/>
    <property type="evidence" value="ECO:0007669"/>
    <property type="project" value="UniProtKB-KW"/>
</dbReference>
<evidence type="ECO:0000256" key="13">
    <source>
        <dbReference type="SAM" id="MobiDB-lite"/>
    </source>
</evidence>
<proteinExistence type="predicted"/>
<evidence type="ECO:0000256" key="7">
    <source>
        <dbReference type="ARBA" id="ARBA00022699"/>
    </source>
</evidence>
<organism evidence="14 15">
    <name type="scientific">Araneus ventricosus</name>
    <name type="common">Orbweaver spider</name>
    <name type="synonym">Epeira ventricosa</name>
    <dbReference type="NCBI Taxonomy" id="182803"/>
    <lineage>
        <taxon>Eukaryota</taxon>
        <taxon>Metazoa</taxon>
        <taxon>Ecdysozoa</taxon>
        <taxon>Arthropoda</taxon>
        <taxon>Chelicerata</taxon>
        <taxon>Arachnida</taxon>
        <taxon>Araneae</taxon>
        <taxon>Araneomorphae</taxon>
        <taxon>Entelegynae</taxon>
        <taxon>Araneoidea</taxon>
        <taxon>Araneidae</taxon>
        <taxon>Araneus</taxon>
    </lineage>
</organism>
<feature type="repeat" description="ANK" evidence="12">
    <location>
        <begin position="314"/>
        <end position="340"/>
    </location>
</feature>
<dbReference type="EMBL" id="BGPR01003930">
    <property type="protein sequence ID" value="GBM94046.1"/>
    <property type="molecule type" value="Genomic_DNA"/>
</dbReference>
<dbReference type="SMART" id="SM00248">
    <property type="entry name" value="ANK"/>
    <property type="match status" value="16"/>
</dbReference>
<feature type="compositionally biased region" description="Low complexity" evidence="13">
    <location>
        <begin position="559"/>
        <end position="573"/>
    </location>
</feature>
<gene>
    <name evidence="14" type="primary">Ank3_25</name>
    <name evidence="14" type="ORF">AVEN_124548_1</name>
</gene>
<feature type="repeat" description="ANK" evidence="12">
    <location>
        <begin position="412"/>
        <end position="444"/>
    </location>
</feature>
<feature type="repeat" description="ANK" evidence="12">
    <location>
        <begin position="149"/>
        <end position="181"/>
    </location>
</feature>
<name>A0A4Y2JXR1_ARAVE</name>
<dbReference type="InterPro" id="IPR036770">
    <property type="entry name" value="Ankyrin_rpt-contain_sf"/>
</dbReference>
<accession>A0A4Y2JXR1</accession>
<reference evidence="14 15" key="1">
    <citation type="journal article" date="2019" name="Sci. Rep.">
        <title>Orb-weaving spider Araneus ventricosus genome elucidates the spidroin gene catalogue.</title>
        <authorList>
            <person name="Kono N."/>
            <person name="Nakamura H."/>
            <person name="Ohtoshi R."/>
            <person name="Moran D.A.P."/>
            <person name="Shinohara A."/>
            <person name="Yoshida Y."/>
            <person name="Fujiwara M."/>
            <person name="Mori M."/>
            <person name="Tomita M."/>
            <person name="Arakawa K."/>
        </authorList>
    </citation>
    <scope>NUCLEOTIDE SEQUENCE [LARGE SCALE GENOMIC DNA]</scope>
</reference>
<comment type="subcellular location">
    <subcellularLocation>
        <location evidence="2">Secreted</location>
    </subcellularLocation>
    <subcellularLocation>
        <location evidence="1">Target cell membrane</location>
    </subcellularLocation>
</comment>
<dbReference type="GO" id="GO:0005576">
    <property type="term" value="C:extracellular region"/>
    <property type="evidence" value="ECO:0007669"/>
    <property type="project" value="UniProtKB-SubCell"/>
</dbReference>
<keyword evidence="5" id="KW-1052">Target cell membrane</keyword>
<evidence type="ECO:0000256" key="4">
    <source>
        <dbReference type="ARBA" id="ARBA00022525"/>
    </source>
</evidence>
<evidence type="ECO:0000256" key="5">
    <source>
        <dbReference type="ARBA" id="ARBA00022537"/>
    </source>
</evidence>
<feature type="region of interest" description="Disordered" evidence="13">
    <location>
        <begin position="464"/>
        <end position="503"/>
    </location>
</feature>
<dbReference type="GO" id="GO:0006887">
    <property type="term" value="P:exocytosis"/>
    <property type="evidence" value="ECO:0007669"/>
    <property type="project" value="UniProtKB-KW"/>
</dbReference>
<dbReference type="InterPro" id="IPR002110">
    <property type="entry name" value="Ankyrin_rpt"/>
</dbReference>
<keyword evidence="10 12" id="KW-0040">ANK repeat</keyword>
<dbReference type="PANTHER" id="PTHR24166:SF48">
    <property type="entry name" value="PROTEIN VAPYRIN"/>
    <property type="match status" value="1"/>
</dbReference>
<protein>
    <submittedName>
        <fullName evidence="14">Ankyrin-3</fullName>
    </submittedName>
</protein>
<evidence type="ECO:0000256" key="11">
    <source>
        <dbReference type="ARBA" id="ARBA00023298"/>
    </source>
</evidence>
<feature type="repeat" description="ANK" evidence="12">
    <location>
        <begin position="82"/>
        <end position="114"/>
    </location>
</feature>
<keyword evidence="7" id="KW-0528">Neurotoxin</keyword>